<dbReference type="SUPFAM" id="SSF56784">
    <property type="entry name" value="HAD-like"/>
    <property type="match status" value="2"/>
</dbReference>
<evidence type="ECO:0000313" key="6">
    <source>
        <dbReference type="EMBL" id="SBS73514.1"/>
    </source>
</evidence>
<dbReference type="GO" id="GO:0005992">
    <property type="term" value="P:trehalose biosynthetic process"/>
    <property type="evidence" value="ECO:0007669"/>
    <property type="project" value="InterPro"/>
</dbReference>
<dbReference type="Pfam" id="PF02358">
    <property type="entry name" value="Trehalose_PPase"/>
    <property type="match status" value="1"/>
</dbReference>
<dbReference type="CDD" id="cd01627">
    <property type="entry name" value="HAD_TPP"/>
    <property type="match status" value="1"/>
</dbReference>
<feature type="region of interest" description="Disordered" evidence="2">
    <location>
        <begin position="930"/>
        <end position="949"/>
    </location>
</feature>
<evidence type="ECO:0000256" key="2">
    <source>
        <dbReference type="SAM" id="MobiDB-lite"/>
    </source>
</evidence>
<dbReference type="InterPro" id="IPR006379">
    <property type="entry name" value="HAD-SF_hydro_IIB"/>
</dbReference>
<dbReference type="InterPro" id="IPR023214">
    <property type="entry name" value="HAD_sf"/>
</dbReference>
<name>A0A1Y5P491_9MYCO</name>
<dbReference type="SUPFAM" id="SSF48208">
    <property type="entry name" value="Six-hairpin glycosidases"/>
    <property type="match status" value="1"/>
</dbReference>
<dbReference type="SFLD" id="SFLDS00003">
    <property type="entry name" value="Haloacid_Dehalogenase"/>
    <property type="match status" value="1"/>
</dbReference>
<dbReference type="InterPro" id="IPR036412">
    <property type="entry name" value="HAD-like_sf"/>
</dbReference>
<keyword evidence="1 6" id="KW-0326">Glycosidase</keyword>
<gene>
    <name evidence="6" type="ORF">MHPYR_170051</name>
</gene>
<accession>A0A1Y5P491</accession>
<evidence type="ECO:0000256" key="1">
    <source>
        <dbReference type="ARBA" id="ARBA00023295"/>
    </source>
</evidence>
<keyword evidence="6" id="KW-0378">Hydrolase</keyword>
<dbReference type="NCBIfam" id="TIGR01484">
    <property type="entry name" value="HAD-SF-IIB"/>
    <property type="match status" value="1"/>
</dbReference>
<dbReference type="InterPro" id="IPR011013">
    <property type="entry name" value="Gal_mutarotase_sf_dom"/>
</dbReference>
<dbReference type="InterPro" id="IPR023198">
    <property type="entry name" value="PGP-like_dom2"/>
</dbReference>
<dbReference type="SFLD" id="SFLDG01129">
    <property type="entry name" value="C1.5:_HAD__Beta-PGM__Phosphata"/>
    <property type="match status" value="1"/>
</dbReference>
<feature type="domain" description="Glycoside hydrolase family 65 C-terminal" evidence="4">
    <location>
        <begin position="1275"/>
        <end position="1335"/>
    </location>
</feature>
<feature type="compositionally biased region" description="Gly residues" evidence="2">
    <location>
        <begin position="1098"/>
        <end position="1115"/>
    </location>
</feature>
<reference evidence="6" key="1">
    <citation type="submission" date="2016-03" db="EMBL/GenBank/DDBJ databases">
        <authorList>
            <person name="Ploux O."/>
        </authorList>
    </citation>
    <scope>NUCLEOTIDE SEQUENCE</scope>
    <source>
        <strain evidence="6">UC10</strain>
    </source>
</reference>
<organism evidence="6">
    <name type="scientific">uncultured Mycobacterium sp</name>
    <dbReference type="NCBI Taxonomy" id="171292"/>
    <lineage>
        <taxon>Bacteria</taxon>
        <taxon>Bacillati</taxon>
        <taxon>Actinomycetota</taxon>
        <taxon>Actinomycetes</taxon>
        <taxon>Mycobacteriales</taxon>
        <taxon>Mycobacteriaceae</taxon>
        <taxon>Mycobacterium</taxon>
        <taxon>environmental samples</taxon>
    </lineage>
</organism>
<dbReference type="Gene3D" id="3.40.50.1000">
    <property type="entry name" value="HAD superfamily/HAD-like"/>
    <property type="match status" value="2"/>
</dbReference>
<dbReference type="Gene3D" id="2.60.420.10">
    <property type="entry name" value="Maltose phosphorylase, domain 3"/>
    <property type="match status" value="1"/>
</dbReference>
<dbReference type="SUPFAM" id="SSF74650">
    <property type="entry name" value="Galactose mutarotase-like"/>
    <property type="match status" value="1"/>
</dbReference>
<dbReference type="InterPro" id="IPR005195">
    <property type="entry name" value="Glyco_hydro_65_M"/>
</dbReference>
<feature type="domain" description="Glycoside hydrolase family 65 central catalytic" evidence="3">
    <location>
        <begin position="844"/>
        <end position="1092"/>
    </location>
</feature>
<feature type="domain" description="Glycoside hydrolase family 65 central catalytic" evidence="3">
    <location>
        <begin position="1119"/>
        <end position="1265"/>
    </location>
</feature>
<feature type="domain" description="Glycoside hydrolase family 65 N-terminal" evidence="5">
    <location>
        <begin position="535"/>
        <end position="790"/>
    </location>
</feature>
<dbReference type="InterPro" id="IPR037018">
    <property type="entry name" value="GH65_N"/>
</dbReference>
<dbReference type="Gene3D" id="1.10.150.240">
    <property type="entry name" value="Putative phosphatase, domain 2"/>
    <property type="match status" value="1"/>
</dbReference>
<evidence type="ECO:0000259" key="3">
    <source>
        <dbReference type="Pfam" id="PF03632"/>
    </source>
</evidence>
<dbReference type="Pfam" id="PF03632">
    <property type="entry name" value="Glyco_hydro_65m"/>
    <property type="match status" value="2"/>
</dbReference>
<dbReference type="Pfam" id="PF03633">
    <property type="entry name" value="Glyco_hydro_65C"/>
    <property type="match status" value="1"/>
</dbReference>
<dbReference type="Gene3D" id="3.30.70.1020">
    <property type="entry name" value="Trehalose-6-phosphate phosphatase related protein, domain 2"/>
    <property type="match status" value="1"/>
</dbReference>
<evidence type="ECO:0000259" key="5">
    <source>
        <dbReference type="Pfam" id="PF03636"/>
    </source>
</evidence>
<protein>
    <submittedName>
        <fullName evidence="6">Putative enzyme</fullName>
        <ecNumber evidence="6">3.2.1.-</ecNumber>
    </submittedName>
</protein>
<dbReference type="InterPro" id="IPR012341">
    <property type="entry name" value="6hp_glycosidase-like_sf"/>
</dbReference>
<dbReference type="GO" id="GO:0016791">
    <property type="term" value="F:phosphatase activity"/>
    <property type="evidence" value="ECO:0007669"/>
    <property type="project" value="UniProtKB-ARBA"/>
</dbReference>
<dbReference type="InterPro" id="IPR005194">
    <property type="entry name" value="Glyco_hydro_65_C"/>
</dbReference>
<dbReference type="InterPro" id="IPR003337">
    <property type="entry name" value="Trehalose_PPase"/>
</dbReference>
<dbReference type="Pfam" id="PF03636">
    <property type="entry name" value="Glyco_hydro_65N"/>
    <property type="match status" value="1"/>
</dbReference>
<dbReference type="Pfam" id="PF00702">
    <property type="entry name" value="Hydrolase"/>
    <property type="match status" value="1"/>
</dbReference>
<dbReference type="PANTHER" id="PTHR11051">
    <property type="entry name" value="GLYCOSYL HYDROLASE-RELATED"/>
    <property type="match status" value="1"/>
</dbReference>
<dbReference type="Gene3D" id="2.70.98.40">
    <property type="entry name" value="Glycoside hydrolase, family 65, N-terminal domain"/>
    <property type="match status" value="1"/>
</dbReference>
<dbReference type="GO" id="GO:0004553">
    <property type="term" value="F:hydrolase activity, hydrolyzing O-glycosyl compounds"/>
    <property type="evidence" value="ECO:0007669"/>
    <property type="project" value="TreeGrafter"/>
</dbReference>
<dbReference type="EMBL" id="FLQS01000009">
    <property type="protein sequence ID" value="SBS73514.1"/>
    <property type="molecule type" value="Genomic_DNA"/>
</dbReference>
<dbReference type="InterPro" id="IPR005196">
    <property type="entry name" value="Glyco_hydro_65_N"/>
</dbReference>
<evidence type="ECO:0000259" key="4">
    <source>
        <dbReference type="Pfam" id="PF03633"/>
    </source>
</evidence>
<dbReference type="NCBIfam" id="TIGR01509">
    <property type="entry name" value="HAD-SF-IA-v3"/>
    <property type="match status" value="1"/>
</dbReference>
<proteinExistence type="predicted"/>
<dbReference type="InterPro" id="IPR006439">
    <property type="entry name" value="HAD-SF_hydro_IA"/>
</dbReference>
<dbReference type="PANTHER" id="PTHR11051:SF8">
    <property type="entry name" value="PROTEIN-GLUCOSYLGALACTOSYLHYDROXYLYSINE GLUCOSIDASE"/>
    <property type="match status" value="1"/>
</dbReference>
<sequence length="1347" mass="147947">MASESTFGGPADDVDGQDIGLPVAIDPRYHDAVLFDLDGVVTDTASLHEAAWAELFADYGFTSADYRHFIDGKPRYAGVHDFLASRGIELPWGAPSDEGEDTVCGLGNRKQELYLARIADGVPTFESTLALVRRLDELGVGTAVYSASRNCERVLESAGLGGLFAVRVDGVLADELGLPGKPDPAVLLETARRLGARPGRCVVVDDAEAGVAAGSAGGFGLVIGVDRTENTAENLLRCGADVVIGDLADVTVRTIDRRTSTLPDALLSFGQVAGVVSARRPAFFFDFDGTLSDIVGDPPAATLVPGADKALRTLAELYPVAVLSGRDLTDIRTRIGIPGLWYAGSHGFEIFAPDGSHHENEVAASAVPILAHAADELADELAGIAGVVVERKRFAVALHYRNAAPEAAATVTAAVRRAGSRHGLKVTAGRKLAELRPNLDWDKGKTLEWITDRIAGTDPMLPVYVGDDLTDEDAFDSVLHDGIGIVVRHDEDGDRSTAARFSLHDPAHVRKFIEQLISQSDVDRQILSSPWSFTFHGYLPEQERLREALCTVGNGYRATRGCAPEADAGASHYPGTYAAGLYNRLTDEVGGVEIENESLVNLPNWLSLKFRIDGGDWFDVDTADILCYRQCLDLRQAQLTREFRFRDPSGRTSRVLQHRIAAMHLPHACALQTTIWAEDWSGTIEFHSVIDGDVRNSGVERYRDLASDHLVATTTRELSPNSALLVCETVQSRIPIAVAARTRVWHGEAELATDGRFVDEHRRTGHNHLVTVAPGESVTVEKMATIVTGRDHAISDPGDAAGRLLGQLGRYDELRDGHAREWAHLWERFDIAFDDNPDAVRVVRLHLLQLLQTVPNRAADLDAGVPARGLHGEAYRGHVFWDELFVFPVLNLRAPESTRSLLRYRYRRLPEARRAAREAGYAGAMFPWQSGSDGREESQKLHLNPNSGRWNPDASARAQHIGSAVAYNVWQYYQVTGDLEYLIENGAEMLAEIARFWVSRTEFDEKLGRYVIRGVIGPDEFHSGYPDAPYDGVDNNAYTNVMAVWVIVRALDALDALPLRDRLDLMERLGIRGRELETWDDVSRRMYVPFHSVPTAGPGPGGAPTAGPGPGGSPTTGGVVISQFEGYGDLAELDWHGYRQRHGNIQRLDRILEAENDSVTRYQASKQADVLMLFYLLSSDELRELFARMGYRFTPDQIPKTVDYYIHRTSHGSTLSGVVHAWVLARGDRERAMRYFQQVLMSDVADIQGGTTAEGIHIAAMAGSIDLLQRCFTGLETRADRLILSPMWPESLGVLRLPIYYRGYRLHLTIHGRTAEISVDPTDHPAIEIECRGNVQKLTPGSTVRFS</sequence>
<dbReference type="NCBIfam" id="TIGR00685">
    <property type="entry name" value="T6PP"/>
    <property type="match status" value="1"/>
</dbReference>
<feature type="region of interest" description="Disordered" evidence="2">
    <location>
        <begin position="1093"/>
        <end position="1118"/>
    </location>
</feature>
<dbReference type="GO" id="GO:0030246">
    <property type="term" value="F:carbohydrate binding"/>
    <property type="evidence" value="ECO:0007669"/>
    <property type="project" value="InterPro"/>
</dbReference>
<dbReference type="GO" id="GO:0016757">
    <property type="term" value="F:glycosyltransferase activity"/>
    <property type="evidence" value="ECO:0007669"/>
    <property type="project" value="UniProtKB-ARBA"/>
</dbReference>
<dbReference type="InterPro" id="IPR008928">
    <property type="entry name" value="6-hairpin_glycosidase_sf"/>
</dbReference>
<dbReference type="EC" id="3.2.1.-" evidence="6"/>
<dbReference type="Gene3D" id="1.50.10.10">
    <property type="match status" value="1"/>
</dbReference>